<feature type="compositionally biased region" description="Low complexity" evidence="1">
    <location>
        <begin position="188"/>
        <end position="204"/>
    </location>
</feature>
<evidence type="ECO:0000313" key="2">
    <source>
        <dbReference type="EMBL" id="KAK8177452.1"/>
    </source>
</evidence>
<name>A0ABR1Y6B9_9PEZI</name>
<comment type="caution">
    <text evidence="2">The sequence shown here is derived from an EMBL/GenBank/DDBJ whole genome shotgun (WGS) entry which is preliminary data.</text>
</comment>
<gene>
    <name evidence="2" type="ORF">IWX90DRAFT_410890</name>
</gene>
<feature type="region of interest" description="Disordered" evidence="1">
    <location>
        <begin position="188"/>
        <end position="216"/>
    </location>
</feature>
<accession>A0ABR1Y6B9</accession>
<dbReference type="Proteomes" id="UP001456524">
    <property type="component" value="Unassembled WGS sequence"/>
</dbReference>
<reference evidence="2 3" key="1">
    <citation type="journal article" date="2022" name="G3 (Bethesda)">
        <title>Enemy or ally: a genomic approach to elucidate the lifestyle of Phyllosticta citrichinaensis.</title>
        <authorList>
            <person name="Buijs V.A."/>
            <person name="Groenewald J.Z."/>
            <person name="Haridas S."/>
            <person name="LaButti K.M."/>
            <person name="Lipzen A."/>
            <person name="Martin F.M."/>
            <person name="Barry K."/>
            <person name="Grigoriev I.V."/>
            <person name="Crous P.W."/>
            <person name="Seidl M.F."/>
        </authorList>
    </citation>
    <scope>NUCLEOTIDE SEQUENCE [LARGE SCALE GENOMIC DNA]</scope>
    <source>
        <strain evidence="2 3">CBS 129764</strain>
    </source>
</reference>
<proteinExistence type="predicted"/>
<feature type="region of interest" description="Disordered" evidence="1">
    <location>
        <begin position="45"/>
        <end position="86"/>
    </location>
</feature>
<feature type="compositionally biased region" description="Polar residues" evidence="1">
    <location>
        <begin position="125"/>
        <end position="138"/>
    </location>
</feature>
<protein>
    <submittedName>
        <fullName evidence="2">Uncharacterized protein</fullName>
    </submittedName>
</protein>
<keyword evidence="3" id="KW-1185">Reference proteome</keyword>
<sequence>MRPNFHNDLYILLGVTREASAAEIIIAADRETSKIEHARDTLLRLREEQERSDTESSVQSRGSVDSACATTEPLTPGPAQGMASARTATEFQRFPSFHGLSEEIDAAADPTTEPLAASSVEPEQESGSSVESPKQSSRGRFWGTLRRTVKKARSVKELAKTIASKETSRLRHLRGSLMSLSMLYNSESTSYTSNDSQSSQVSLSRPQPKTITAKGSARQRHIRGSLMSLNVLEANDTNGPASKGYQILSSKSQLSLPRLDFNVSQGSIVPTGRSPTFGLGLSIPSSASPTDCPPPTVETMPARDLSTVSRDPTTLSSFPPLLEPVSFSEPPKMPQAPVDVSLPSSTFLDRLRKAGAPRFRRKSVFGLFPGVDGNKGK</sequence>
<feature type="compositionally biased region" description="Polar residues" evidence="1">
    <location>
        <begin position="55"/>
        <end position="73"/>
    </location>
</feature>
<dbReference type="EMBL" id="JBBWUH010000001">
    <property type="protein sequence ID" value="KAK8177452.1"/>
    <property type="molecule type" value="Genomic_DNA"/>
</dbReference>
<evidence type="ECO:0000256" key="1">
    <source>
        <dbReference type="SAM" id="MobiDB-lite"/>
    </source>
</evidence>
<evidence type="ECO:0000313" key="3">
    <source>
        <dbReference type="Proteomes" id="UP001456524"/>
    </source>
</evidence>
<organism evidence="2 3">
    <name type="scientific">Phyllosticta citrichinensis</name>
    <dbReference type="NCBI Taxonomy" id="1130410"/>
    <lineage>
        <taxon>Eukaryota</taxon>
        <taxon>Fungi</taxon>
        <taxon>Dikarya</taxon>
        <taxon>Ascomycota</taxon>
        <taxon>Pezizomycotina</taxon>
        <taxon>Dothideomycetes</taxon>
        <taxon>Dothideomycetes incertae sedis</taxon>
        <taxon>Botryosphaeriales</taxon>
        <taxon>Phyllostictaceae</taxon>
        <taxon>Phyllosticta</taxon>
    </lineage>
</organism>
<feature type="compositionally biased region" description="Basic and acidic residues" evidence="1">
    <location>
        <begin position="45"/>
        <end position="54"/>
    </location>
</feature>
<feature type="region of interest" description="Disordered" evidence="1">
    <location>
        <begin position="112"/>
        <end position="145"/>
    </location>
</feature>